<evidence type="ECO:0000313" key="1">
    <source>
        <dbReference type="EMBL" id="SFY32958.1"/>
    </source>
</evidence>
<dbReference type="AlphaFoldDB" id="A0A1K2ED37"/>
<gene>
    <name evidence="1" type="ORF">SAMN02787144_101886</name>
</gene>
<evidence type="ECO:0000313" key="2">
    <source>
        <dbReference type="Proteomes" id="UP000181909"/>
    </source>
</evidence>
<dbReference type="EMBL" id="FPJO01000018">
    <property type="protein sequence ID" value="SFY32958.1"/>
    <property type="molecule type" value="Genomic_DNA"/>
</dbReference>
<dbReference type="OrthoDB" id="182039at2"/>
<proteinExistence type="predicted"/>
<accession>A0A1K2ED37</accession>
<protein>
    <recommendedName>
        <fullName evidence="3">Amidase domain-containing protein</fullName>
    </recommendedName>
</protein>
<dbReference type="Proteomes" id="UP000181909">
    <property type="component" value="Unassembled WGS sequence"/>
</dbReference>
<dbReference type="SUPFAM" id="SSF75304">
    <property type="entry name" value="Amidase signature (AS) enzymes"/>
    <property type="match status" value="1"/>
</dbReference>
<sequence>MLGTAVRERTLPISCTSVFNDTGHPAISVPAGLAPEGLPCAEHIGVAGRGHRLSRAVTRPDS</sequence>
<dbReference type="Gene3D" id="3.90.1300.10">
    <property type="entry name" value="Amidase signature (AS) domain"/>
    <property type="match status" value="1"/>
</dbReference>
<reference evidence="1 2" key="1">
    <citation type="submission" date="2016-11" db="EMBL/GenBank/DDBJ databases">
        <authorList>
            <person name="Jaros S."/>
            <person name="Januszkiewicz K."/>
            <person name="Wedrychowicz H."/>
        </authorList>
    </citation>
    <scope>NUCLEOTIDE SEQUENCE [LARGE SCALE GENOMIC DNA]</scope>
    <source>
        <strain evidence="1 2">OK807</strain>
    </source>
</reference>
<organism evidence="1 2">
    <name type="scientific">Streptomyces atratus</name>
    <dbReference type="NCBI Taxonomy" id="1893"/>
    <lineage>
        <taxon>Bacteria</taxon>
        <taxon>Bacillati</taxon>
        <taxon>Actinomycetota</taxon>
        <taxon>Actinomycetes</taxon>
        <taxon>Kitasatosporales</taxon>
        <taxon>Streptomycetaceae</taxon>
        <taxon>Streptomyces</taxon>
    </lineage>
</organism>
<name>A0A1K2ED37_STRAR</name>
<evidence type="ECO:0008006" key="3">
    <source>
        <dbReference type="Google" id="ProtNLM"/>
    </source>
</evidence>
<dbReference type="InterPro" id="IPR036928">
    <property type="entry name" value="AS_sf"/>
</dbReference>